<dbReference type="Gene3D" id="1.50.10.140">
    <property type="match status" value="2"/>
</dbReference>
<gene>
    <name evidence="8" type="ORF">plasmid201_071</name>
</gene>
<feature type="region of interest" description="Disordered" evidence="3">
    <location>
        <begin position="2039"/>
        <end position="2058"/>
    </location>
</feature>
<dbReference type="SUPFAM" id="SSF48208">
    <property type="entry name" value="Six-hairpin glycosidases"/>
    <property type="match status" value="1"/>
</dbReference>
<dbReference type="Gene3D" id="2.60.420.10">
    <property type="entry name" value="Maltose phosphorylase, domain 3"/>
    <property type="match status" value="1"/>
</dbReference>
<dbReference type="CDD" id="cd11756">
    <property type="entry name" value="GH94N_ChvB_NdvB_1_like"/>
    <property type="match status" value="1"/>
</dbReference>
<dbReference type="InterPro" id="IPR037018">
    <property type="entry name" value="GH65_N"/>
</dbReference>
<keyword evidence="2 8" id="KW-0808">Transferase</keyword>
<evidence type="ECO:0000256" key="1">
    <source>
        <dbReference type="ARBA" id="ARBA00022676"/>
    </source>
</evidence>
<evidence type="ECO:0000259" key="7">
    <source>
        <dbReference type="Pfam" id="PF17167"/>
    </source>
</evidence>
<dbReference type="Pfam" id="PF17167">
    <property type="entry name" value="Glyco_hydro_94"/>
    <property type="match status" value="1"/>
</dbReference>
<evidence type="ECO:0000256" key="3">
    <source>
        <dbReference type="SAM" id="MobiDB-lite"/>
    </source>
</evidence>
<dbReference type="CDD" id="cd11753">
    <property type="entry name" value="GH94N_ChvB_NdvB_2_like"/>
    <property type="match status" value="1"/>
</dbReference>
<proteinExistence type="predicted"/>
<feature type="transmembrane region" description="Helical" evidence="4">
    <location>
        <begin position="452"/>
        <end position="474"/>
    </location>
</feature>
<dbReference type="InterPro" id="IPR037824">
    <property type="entry name" value="GH94N_2_NdvB"/>
</dbReference>
<feature type="transmembrane region" description="Helical" evidence="4">
    <location>
        <begin position="959"/>
        <end position="980"/>
    </location>
</feature>
<dbReference type="EMBL" id="KM017070">
    <property type="protein sequence ID" value="AJW29259.1"/>
    <property type="molecule type" value="Genomic_DNA"/>
</dbReference>
<dbReference type="InterPro" id="IPR019282">
    <property type="entry name" value="Glycoamylase-like_cons_dom"/>
</dbReference>
<name>A0A0D4ZYN2_9SPHN</name>
<geneLocation type="plasmid" evidence="8">
    <name>201</name>
</geneLocation>
<dbReference type="InterPro" id="IPR037820">
    <property type="entry name" value="GH94N_NdvB"/>
</dbReference>
<feature type="transmembrane region" description="Helical" evidence="4">
    <location>
        <begin position="903"/>
        <end position="922"/>
    </location>
</feature>
<dbReference type="PANTHER" id="PTHR37469">
    <property type="entry name" value="CELLOBIONIC ACID PHOSPHORYLASE-RELATED"/>
    <property type="match status" value="1"/>
</dbReference>
<keyword evidence="4" id="KW-0812">Transmembrane</keyword>
<keyword evidence="1 8" id="KW-0328">Glycosyltransferase</keyword>
<keyword evidence="4" id="KW-0472">Membrane</keyword>
<dbReference type="SMART" id="SM01068">
    <property type="entry name" value="CBM_X"/>
    <property type="match status" value="2"/>
</dbReference>
<dbReference type="SUPFAM" id="SSF74650">
    <property type="entry name" value="Galactose mutarotase-like"/>
    <property type="match status" value="2"/>
</dbReference>
<dbReference type="Gene3D" id="2.70.98.40">
    <property type="entry name" value="Glycoside hydrolase, family 65, N-terminal domain"/>
    <property type="match status" value="2"/>
</dbReference>
<keyword evidence="4" id="KW-1133">Transmembrane helix</keyword>
<feature type="domain" description="Glycosyl hydrolase 94 supersandwich" evidence="5">
    <location>
        <begin position="2074"/>
        <end position="2345"/>
    </location>
</feature>
<keyword evidence="8" id="KW-0614">Plasmid</keyword>
<feature type="compositionally biased region" description="Polar residues" evidence="3">
    <location>
        <begin position="2044"/>
        <end position="2053"/>
    </location>
</feature>
<dbReference type="GO" id="GO:0005975">
    <property type="term" value="P:carbohydrate metabolic process"/>
    <property type="evidence" value="ECO:0007669"/>
    <property type="project" value="InterPro"/>
</dbReference>
<dbReference type="GO" id="GO:0030246">
    <property type="term" value="F:carbohydrate binding"/>
    <property type="evidence" value="ECO:0007669"/>
    <property type="project" value="InterPro"/>
</dbReference>
<dbReference type="Pfam" id="PF10091">
    <property type="entry name" value="Glycoamylase"/>
    <property type="match status" value="1"/>
</dbReference>
<dbReference type="InterPro" id="IPR011013">
    <property type="entry name" value="Gal_mutarotase_sf_dom"/>
</dbReference>
<feature type="transmembrane region" description="Helical" evidence="4">
    <location>
        <begin position="858"/>
        <end position="882"/>
    </location>
</feature>
<dbReference type="InterPro" id="IPR033432">
    <property type="entry name" value="GH94_catalytic"/>
</dbReference>
<sequence length="2861" mass="315713">MKHGRDGITVVKAPATAHGPQHLLHAFFKAASPKPPWDDTAAIREALFSVERLEEHAHSLARAQTVKPHRQLGHPLLDRLADNETSLVQSYRSICSAIVDKAAITPAAEWLIDNFHLVERQIREVRLDLPPRYYRQLPKLAGGPFARLPRVFGLVWAYVAHTDSRFDANSWCTFIQAYQEVQPLTIGELWASAITLRIILIENLRRIAERIVYSRDERRMADEIADRLLSAAESDQSDTDLVDQLSREAPSDALALQLAHRLRDQNPALTAMLGRLDERLATDGRTMDSAIRDEQQRQIAANVTVRNIITSMRHISDVDWAVLFERVSLVDPVLATGCAFAEMDFATRNLYRTSVEQLARGSDCSELDVARLAVEAAAAATERRRKDPGYYLAAEGRPEFEGTLGFRPSLATLASRGYRALGVGGYAGAGALIALLLLGFPVIFHVEASVDWILLGFLGLLGAVPAIDSAVSLVNQGLTHQFRVTQIPGLELRGEVPVELRTLVVIPTLLTSSDAILEQVEQLESHHLASICGDIQFALLSDWRDAASETVDGDDTLLQTAIDAVARLNQRHPPSPSGARFLLLHRRRVWNESEGRWMGWERKRGKLHELNRLLRGARDTTFIALAGQPPTVSEGVRYVITLDADTRLPPDTVRRLIGKMAHPLNHPIVDPVKRRVIEGYAILQPRVTPSLPVGAEGSAYQRAFSSPNGIDPYSSAVSDVYQDLFGEGSYAGKGIYAVDAFETVLADRVPDSTLLSHDLFEGVFARTGLATDVEVVESYPTRYDIASLRYHRWARGDWQLLPWILGWSVLLGKSRRLPAQMPASGRWKMIDNLRRSVTPLTCVLALLAGWALPFDAALVWTLFFLGTIALPSLAPVFASAGARHPGIPARVHLARVLHDLGDALWQILLIVTLLAHQAWLMADAVIRTLTRLFITRRNLLQWTPAAQATIGRDPSLGTYYSWMAGAVVTGVVAIAGTAYFGDRTFYLAAPFAILWILSPAIARWVSRPSSAVPEQILSDTDRQALRLIARRTWRYFETFVTPRDHMLPPDNFQETPSPVLARRTSPTNIGLYLLSTASAHDFGWAGAIDTAERLEATMATMAKLDRYRGHFYNWYDTENLRALDPQYVSSVDSGNLAGHLIALARSCEDWSVRALDDTERLAGIFDALLLVREEVEALRDARRTETVTWRQLDDEVALIFAQLETTPAEGTTLAERLHRLAAPAEILVDLAKAFAAERGEDASNIKFWAQAVCHSIASHQRDLSADGDFATRLTAIGRSAREMALAMEFDFLLNQERQLLSIGFVVRDGALDESCYDLLASEARLASFIAIAKGDLPARHWFRLGHSVTPIKGGAALLSWSGSMFEYLMPALIMRAPSQSILGRTNRAVIRRQRDYAKALAMPWGISESAYNARDLHRTYQYSNFGIPGLGLKRGLGEDAVVAPYATALAALVEPVSAARNFTHLAQYGARGRFGFFEALDFTTRRLSEGQNVAIVQAFMAHHQGMTVVALADTVLGGMMRERFHSEPIMHAVELLLHERMPHEIAAAPSWASDAKPDAKIREFATITAWRHVNPHAASPATHLLSNGRYTVMLTAAGSGYSRWRDQAVTRWREDATCDDWGAYLYLRDVESNQLWSATYQPTSVEPDYYSVEFNEERATFLRQDGDLHTALEVVVSTEDDAEVRRLTITNNGRRPREIEVTSYAEIAIAPQAADVAHPVFSKLFIQTEFVARFGAILATRRRRSADETEIWAAHHSVASGDAVSNAEFDSDRTRFLGRGLGVRTPAAAMDGRLLARSTGTILDPAFVLRRRVRLAPGAAARIDFWTVVADSREKLLDVVDKTNDISAFERAVTLAWTQAQIQLHHLGIERDEANDFQRLAGHLIYAGPSLRSSSEIITSGAGPQSGLWPQGISGDLPIILLRIANIEDIRLVHQLLQAMEYWRSRRLEVDLVILNERAASYVQDLQTALETTLRTSQARPPASAEGLTGQVFILRADLVSAETSALLASVARVRLTGDGGGLAEQLNRIKAPIPPLRTDRRTAAQTAPSQPDTEAGAPLEYFNGIGGFADDGREYVITLGPGQSTPAPWINVIANPNFGFQISAEGCGFTWSVNSREHQLTPWSNDPVTDRPGDAIYLRDEDTGELWCPTALPIRDEMGVYVTRHGWGYSRFEHMARGIASEMTTFVPKADPIRITRLKLRNQSDRRRRVSVTAYVDWVLGTSRAAAAPYVCTEVDPDLQAIFARNPWNAAFAGRVAFLDLAGQQTSWTGDRREFIGRNGCLSDPVGLAGSARLSGNAGAGLDPCGAMATTLELAPGAESEIVILLGDATGPEEATALINRYREADLDAVFTEIHDQWEELLGTVKVKTPDRSLDIMANGWLLYQTIACRLWARSGFYQASGAYGFRDQLQDGMALAALHPSFTREHLLRAAARQFAEGDVQHWWLPHSGAGVRTRISDDRLWLAFCVAQYLDVAGDASLLDEAVPFLEGQKLKDDEHDSFFTPTVSDRIASVYEHCAIALDASLARGAHGLPLIGGGDWNDGMNRVGSGGQGESVWLAWLSHMALTAFAAIAEARGEAARASTWREAAKALQKALEDNAWDGGWYRRAWFDDGTPIGSATNDECRIDSIAQSWAVISGAAQSERAARAMDAVARELIRDDDGLALLFTPPFDRTPHDPGYIKGYPPGIRENGGQYTHGAVWSIIALARLGQGAKAASLFWLLNPINHARNRSDLRRYKVEPYVVAADVYSAADHVGRGGWTWYTGSAAWLYRAGVEEILGLRLRGTALHLDPCIPDSWPGFEISLRRGSTRFEIRVENPWGVAKGIASALIDDTEIAERPFEIDLPDDGKTHQILVVMG</sequence>
<dbReference type="InterPro" id="IPR052047">
    <property type="entry name" value="GH94_Enzymes"/>
</dbReference>
<evidence type="ECO:0000259" key="5">
    <source>
        <dbReference type="Pfam" id="PF06165"/>
    </source>
</evidence>
<dbReference type="Pfam" id="PF06165">
    <property type="entry name" value="GH94_b-supersand"/>
    <property type="match status" value="2"/>
</dbReference>
<reference evidence="8" key="1">
    <citation type="submission" date="2014-06" db="EMBL/GenBank/DDBJ databases">
        <title>Molecular and ecological studies on carbamate pesticide degrading bacteria isolated from agricultural soils.</title>
        <authorList>
            <person name="Kim D.-U."/>
            <person name="Ka J.-O."/>
        </authorList>
    </citation>
    <scope>NUCLEOTIDE SEQUENCE</scope>
    <source>
        <strain evidence="8">NS2</strain>
        <plasmid evidence="8">201</plasmid>
    </source>
</reference>
<feature type="transmembrane region" description="Helical" evidence="4">
    <location>
        <begin position="836"/>
        <end position="852"/>
    </location>
</feature>
<evidence type="ECO:0000256" key="2">
    <source>
        <dbReference type="ARBA" id="ARBA00022679"/>
    </source>
</evidence>
<evidence type="ECO:0000259" key="6">
    <source>
        <dbReference type="Pfam" id="PF10091"/>
    </source>
</evidence>
<evidence type="ECO:0000313" key="8">
    <source>
        <dbReference type="EMBL" id="AJW29259.1"/>
    </source>
</evidence>
<dbReference type="EC" id="2.4.1.-" evidence="8"/>
<feature type="domain" description="Glycoamylase-like" evidence="6">
    <location>
        <begin position="1319"/>
        <end position="1527"/>
    </location>
</feature>
<dbReference type="Gene3D" id="1.50.10.10">
    <property type="match status" value="1"/>
</dbReference>
<evidence type="ECO:0000256" key="4">
    <source>
        <dbReference type="SAM" id="Phobius"/>
    </source>
</evidence>
<dbReference type="InterPro" id="IPR010383">
    <property type="entry name" value="Glyco_hydrolase_94_b-supersand"/>
</dbReference>
<feature type="transmembrane region" description="Helical" evidence="4">
    <location>
        <begin position="423"/>
        <end position="446"/>
    </location>
</feature>
<dbReference type="InterPro" id="IPR008928">
    <property type="entry name" value="6-hairpin_glycosidase_sf"/>
</dbReference>
<feature type="domain" description="Glycosyl hydrolase 94 supersandwich" evidence="5">
    <location>
        <begin position="1574"/>
        <end position="1845"/>
    </location>
</feature>
<dbReference type="InterPro" id="IPR012341">
    <property type="entry name" value="6hp_glycosidase-like_sf"/>
</dbReference>
<dbReference type="GO" id="GO:0016757">
    <property type="term" value="F:glycosyltransferase activity"/>
    <property type="evidence" value="ECO:0007669"/>
    <property type="project" value="UniProtKB-KW"/>
</dbReference>
<feature type="domain" description="Glycosyl hydrolase 94 catalytic" evidence="7">
    <location>
        <begin position="2359"/>
        <end position="2782"/>
    </location>
</feature>
<organism evidence="8">
    <name type="scientific">Sphingomonas sp. NS2</name>
    <dbReference type="NCBI Taxonomy" id="908605"/>
    <lineage>
        <taxon>Bacteria</taxon>
        <taxon>Pseudomonadati</taxon>
        <taxon>Pseudomonadota</taxon>
        <taxon>Alphaproteobacteria</taxon>
        <taxon>Sphingomonadales</taxon>
        <taxon>Sphingomonadaceae</taxon>
        <taxon>Sphingomonas</taxon>
    </lineage>
</organism>
<protein>
    <submittedName>
        <fullName evidence="8">Cyclic beta-1,2-glucan synthase</fullName>
        <ecNumber evidence="8">2.4.1.-</ecNumber>
    </submittedName>
</protein>
<dbReference type="PANTHER" id="PTHR37469:SF2">
    <property type="entry name" value="CELLOBIONIC ACID PHOSPHORYLASE"/>
    <property type="match status" value="1"/>
</dbReference>
<accession>A0A0D4ZYN2</accession>